<feature type="domain" description="DRBM" evidence="6">
    <location>
        <begin position="231"/>
        <end position="301"/>
    </location>
</feature>
<reference evidence="8" key="1">
    <citation type="journal article" date="2020" name="Nature">
        <title>Giant virus diversity and host interactions through global metagenomics.</title>
        <authorList>
            <person name="Schulz F."/>
            <person name="Roux S."/>
            <person name="Paez-Espino D."/>
            <person name="Jungbluth S."/>
            <person name="Walsh D.A."/>
            <person name="Denef V.J."/>
            <person name="McMahon K.D."/>
            <person name="Konstantinidis K.T."/>
            <person name="Eloe-Fadrosh E.A."/>
            <person name="Kyrpides N.C."/>
            <person name="Woyke T."/>
        </authorList>
    </citation>
    <scope>NUCLEOTIDE SEQUENCE</scope>
    <source>
        <strain evidence="8">GVMAG-M-3300009422-16</strain>
    </source>
</reference>
<dbReference type="GO" id="GO:0010468">
    <property type="term" value="P:regulation of gene expression"/>
    <property type="evidence" value="ECO:0007669"/>
    <property type="project" value="TreeGrafter"/>
</dbReference>
<dbReference type="CDD" id="cd10845">
    <property type="entry name" value="DSRM_RNAse_III_family"/>
    <property type="match status" value="1"/>
</dbReference>
<dbReference type="SMART" id="SM00358">
    <property type="entry name" value="DSRM"/>
    <property type="match status" value="1"/>
</dbReference>
<evidence type="ECO:0000259" key="6">
    <source>
        <dbReference type="PROSITE" id="PS50137"/>
    </source>
</evidence>
<dbReference type="GO" id="GO:0003725">
    <property type="term" value="F:double-stranded RNA binding"/>
    <property type="evidence" value="ECO:0007669"/>
    <property type="project" value="TreeGrafter"/>
</dbReference>
<dbReference type="PANTHER" id="PTHR11207:SF0">
    <property type="entry name" value="RIBONUCLEASE 3"/>
    <property type="match status" value="1"/>
</dbReference>
<accession>A0A6C0B433</accession>
<evidence type="ECO:0000256" key="3">
    <source>
        <dbReference type="ARBA" id="ARBA00022759"/>
    </source>
</evidence>
<evidence type="ECO:0000259" key="7">
    <source>
        <dbReference type="PROSITE" id="PS50142"/>
    </source>
</evidence>
<dbReference type="Gene3D" id="1.10.1520.10">
    <property type="entry name" value="Ribonuclease III domain"/>
    <property type="match status" value="1"/>
</dbReference>
<dbReference type="InterPro" id="IPR036389">
    <property type="entry name" value="RNase_III_sf"/>
</dbReference>
<keyword evidence="5" id="KW-0694">RNA-binding</keyword>
<dbReference type="PROSITE" id="PS50142">
    <property type="entry name" value="RNASE_3_2"/>
    <property type="match status" value="1"/>
</dbReference>
<comment type="similarity">
    <text evidence="1">Belongs to the ribonuclease III family.</text>
</comment>
<dbReference type="Gene3D" id="3.30.160.20">
    <property type="match status" value="1"/>
</dbReference>
<evidence type="ECO:0000256" key="2">
    <source>
        <dbReference type="ARBA" id="ARBA00022722"/>
    </source>
</evidence>
<feature type="domain" description="RNase III" evidence="7">
    <location>
        <begin position="24"/>
        <end position="183"/>
    </location>
</feature>
<dbReference type="PROSITE" id="PS50137">
    <property type="entry name" value="DS_RBD"/>
    <property type="match status" value="1"/>
</dbReference>
<name>A0A6C0B433_9ZZZZ</name>
<evidence type="ECO:0000256" key="5">
    <source>
        <dbReference type="ARBA" id="ARBA00022884"/>
    </source>
</evidence>
<keyword evidence="2" id="KW-0540">Nuclease</keyword>
<protein>
    <recommendedName>
        <fullName evidence="9">RNase III domain-containing protein</fullName>
    </recommendedName>
</protein>
<organism evidence="8">
    <name type="scientific">viral metagenome</name>
    <dbReference type="NCBI Taxonomy" id="1070528"/>
    <lineage>
        <taxon>unclassified sequences</taxon>
        <taxon>metagenomes</taxon>
        <taxon>organismal metagenomes</taxon>
    </lineage>
</organism>
<dbReference type="Pfam" id="PF00636">
    <property type="entry name" value="Ribonuclease_3"/>
    <property type="match status" value="1"/>
</dbReference>
<dbReference type="EMBL" id="MN739069">
    <property type="protein sequence ID" value="QHS86985.1"/>
    <property type="molecule type" value="Genomic_DNA"/>
</dbReference>
<keyword evidence="4" id="KW-0378">Hydrolase</keyword>
<evidence type="ECO:0000313" key="8">
    <source>
        <dbReference type="EMBL" id="QHS86985.1"/>
    </source>
</evidence>
<dbReference type="InterPro" id="IPR014720">
    <property type="entry name" value="dsRBD_dom"/>
</dbReference>
<keyword evidence="3" id="KW-0255">Endonuclease</keyword>
<evidence type="ECO:0000256" key="4">
    <source>
        <dbReference type="ARBA" id="ARBA00022801"/>
    </source>
</evidence>
<evidence type="ECO:0008006" key="9">
    <source>
        <dbReference type="Google" id="ProtNLM"/>
    </source>
</evidence>
<dbReference type="HAMAP" id="MF_00104">
    <property type="entry name" value="RNase_III"/>
    <property type="match status" value="1"/>
</dbReference>
<dbReference type="SUPFAM" id="SSF69065">
    <property type="entry name" value="RNase III domain-like"/>
    <property type="match status" value="1"/>
</dbReference>
<dbReference type="SUPFAM" id="SSF54768">
    <property type="entry name" value="dsRNA-binding domain-like"/>
    <property type="match status" value="1"/>
</dbReference>
<dbReference type="AlphaFoldDB" id="A0A6C0B433"/>
<dbReference type="PANTHER" id="PTHR11207">
    <property type="entry name" value="RIBONUCLEASE III"/>
    <property type="match status" value="1"/>
</dbReference>
<evidence type="ECO:0000256" key="1">
    <source>
        <dbReference type="ARBA" id="ARBA00010183"/>
    </source>
</evidence>
<proteinExistence type="inferred from homology"/>
<dbReference type="Pfam" id="PF00035">
    <property type="entry name" value="dsrm"/>
    <property type="match status" value="1"/>
</dbReference>
<dbReference type="SMART" id="SM00535">
    <property type="entry name" value="RIBOc"/>
    <property type="match status" value="1"/>
</dbReference>
<dbReference type="CDD" id="cd00593">
    <property type="entry name" value="RIBOc"/>
    <property type="match status" value="1"/>
</dbReference>
<sequence length="303" mass="34964">MRQRDNVVINPWNNKNKLLTEEDVYQILERGGFTNARAAVKINNLGYYQTAFIHPSYVKKHIFENSVDNSISLSKKPFDALELFEENNNYENQEFLGDRVLDMSAAFYICRKYPDQNQGFKTVLKTKLVRKNSLAKFAKYLDFPKHLIISKQVEENTNQGRMNDRILEDVMEAFICGLFLDQNETGFYSKVVTDLGSQRLIGPGWQIANAFIENVLEKVVDFEELLMKEENYKEQLLQFYQKEFKMTPEYISISVEGPPHNRIFTEGVLGKNGDIIAKGVGKKKQDAQQHASLIALKYFGTIS</sequence>
<dbReference type="InterPro" id="IPR000999">
    <property type="entry name" value="RNase_III_dom"/>
</dbReference>
<dbReference type="GO" id="GO:0006364">
    <property type="term" value="P:rRNA processing"/>
    <property type="evidence" value="ECO:0007669"/>
    <property type="project" value="InterPro"/>
</dbReference>
<dbReference type="GO" id="GO:0004525">
    <property type="term" value="F:ribonuclease III activity"/>
    <property type="evidence" value="ECO:0007669"/>
    <property type="project" value="InterPro"/>
</dbReference>
<dbReference type="InterPro" id="IPR011907">
    <property type="entry name" value="RNase_III"/>
</dbReference>